<evidence type="ECO:0000256" key="1">
    <source>
        <dbReference type="SAM" id="MobiDB-lite"/>
    </source>
</evidence>
<name>A0A8J2WAL3_9NEOP</name>
<comment type="caution">
    <text evidence="2">The sequence shown here is derived from an EMBL/GenBank/DDBJ whole genome shotgun (WGS) entry which is preliminary data.</text>
</comment>
<evidence type="ECO:0000313" key="3">
    <source>
        <dbReference type="Proteomes" id="UP000789524"/>
    </source>
</evidence>
<gene>
    <name evidence="2" type="ORF">DCHRY22_LOCUS14827</name>
</gene>
<proteinExistence type="predicted"/>
<dbReference type="Proteomes" id="UP000789524">
    <property type="component" value="Unassembled WGS sequence"/>
</dbReference>
<dbReference type="EMBL" id="CAKASE010000081">
    <property type="protein sequence ID" value="CAG9583440.1"/>
    <property type="molecule type" value="Genomic_DNA"/>
</dbReference>
<evidence type="ECO:0000313" key="2">
    <source>
        <dbReference type="EMBL" id="CAG9583440.1"/>
    </source>
</evidence>
<keyword evidence="3" id="KW-1185">Reference proteome</keyword>
<dbReference type="AlphaFoldDB" id="A0A8J2WAL3"/>
<protein>
    <submittedName>
        <fullName evidence="2">(African queen) hypothetical protein</fullName>
    </submittedName>
</protein>
<sequence length="143" mass="15255">MLSVQGGAPSVCGPKPEAGPRSPGVRRRATSPHYVIDIQNKHHTGTDSIHACPHCTRERSSRAGAGDTLRESSANYALSKVMLGGVTTDESSQMVSSLPTTDVQTGMTLLKLIISIIVTRTNRSTSLGVRLVETRSTDQLLTK</sequence>
<reference evidence="2" key="1">
    <citation type="submission" date="2021-09" db="EMBL/GenBank/DDBJ databases">
        <authorList>
            <person name="Martin H S."/>
        </authorList>
    </citation>
    <scope>NUCLEOTIDE SEQUENCE</scope>
</reference>
<accession>A0A8J2WAL3</accession>
<organism evidence="2 3">
    <name type="scientific">Danaus chrysippus</name>
    <name type="common">African queen</name>
    <dbReference type="NCBI Taxonomy" id="151541"/>
    <lineage>
        <taxon>Eukaryota</taxon>
        <taxon>Metazoa</taxon>
        <taxon>Ecdysozoa</taxon>
        <taxon>Arthropoda</taxon>
        <taxon>Hexapoda</taxon>
        <taxon>Insecta</taxon>
        <taxon>Pterygota</taxon>
        <taxon>Neoptera</taxon>
        <taxon>Endopterygota</taxon>
        <taxon>Lepidoptera</taxon>
        <taxon>Glossata</taxon>
        <taxon>Ditrysia</taxon>
        <taxon>Papilionoidea</taxon>
        <taxon>Nymphalidae</taxon>
        <taxon>Danainae</taxon>
        <taxon>Danaini</taxon>
        <taxon>Danaina</taxon>
        <taxon>Danaus</taxon>
        <taxon>Anosia</taxon>
    </lineage>
</organism>
<feature type="region of interest" description="Disordered" evidence="1">
    <location>
        <begin position="1"/>
        <end position="27"/>
    </location>
</feature>